<accession>A0ABQ4CSZ5</accession>
<reference evidence="2 3" key="1">
    <citation type="submission" date="2021-01" db="EMBL/GenBank/DDBJ databases">
        <title>Whole genome shotgun sequence of Asanoa siamensis NBRC 107932.</title>
        <authorList>
            <person name="Komaki H."/>
            <person name="Tamura T."/>
        </authorList>
    </citation>
    <scope>NUCLEOTIDE SEQUENCE [LARGE SCALE GENOMIC DNA]</scope>
    <source>
        <strain evidence="2 3">NBRC 107932</strain>
    </source>
</reference>
<dbReference type="InterPro" id="IPR001466">
    <property type="entry name" value="Beta-lactam-related"/>
</dbReference>
<gene>
    <name evidence="2" type="ORF">Asi02nite_39340</name>
</gene>
<organism evidence="2 3">
    <name type="scientific">Asanoa siamensis</name>
    <dbReference type="NCBI Taxonomy" id="926357"/>
    <lineage>
        <taxon>Bacteria</taxon>
        <taxon>Bacillati</taxon>
        <taxon>Actinomycetota</taxon>
        <taxon>Actinomycetes</taxon>
        <taxon>Micromonosporales</taxon>
        <taxon>Micromonosporaceae</taxon>
        <taxon>Asanoa</taxon>
    </lineage>
</organism>
<evidence type="ECO:0000259" key="1">
    <source>
        <dbReference type="Pfam" id="PF00144"/>
    </source>
</evidence>
<sequence>MMRAETLVRQGTDVIVDDVTDTRYQLASVSKQFTAAAALLLVEAGTLALDDPVSRWIDGCPREWRDITLHHLLTHTSGIGHWHDYPMIDLAQWVEPAELVRTFHRVPPLYPPGAGWRYSRLRV</sequence>
<feature type="domain" description="Beta-lactamase-related" evidence="1">
    <location>
        <begin position="20"/>
        <end position="119"/>
    </location>
</feature>
<evidence type="ECO:0000313" key="3">
    <source>
        <dbReference type="Proteomes" id="UP000604117"/>
    </source>
</evidence>
<keyword evidence="3" id="KW-1185">Reference proteome</keyword>
<dbReference type="InterPro" id="IPR050789">
    <property type="entry name" value="Diverse_Enzym_Activities"/>
</dbReference>
<dbReference type="Gene3D" id="3.40.710.10">
    <property type="entry name" value="DD-peptidase/beta-lactamase superfamily"/>
    <property type="match status" value="1"/>
</dbReference>
<dbReference type="SUPFAM" id="SSF56601">
    <property type="entry name" value="beta-lactamase/transpeptidase-like"/>
    <property type="match status" value="1"/>
</dbReference>
<comment type="caution">
    <text evidence="2">The sequence shown here is derived from an EMBL/GenBank/DDBJ whole genome shotgun (WGS) entry which is preliminary data.</text>
</comment>
<dbReference type="Proteomes" id="UP000604117">
    <property type="component" value="Unassembled WGS sequence"/>
</dbReference>
<proteinExistence type="predicted"/>
<dbReference type="PANTHER" id="PTHR43283:SF3">
    <property type="entry name" value="BETA-LACTAMASE FAMILY PROTEIN (AFU_ORTHOLOGUE AFUA_5G07500)"/>
    <property type="match status" value="1"/>
</dbReference>
<dbReference type="Pfam" id="PF00144">
    <property type="entry name" value="Beta-lactamase"/>
    <property type="match status" value="1"/>
</dbReference>
<dbReference type="InterPro" id="IPR012338">
    <property type="entry name" value="Beta-lactam/transpept-like"/>
</dbReference>
<evidence type="ECO:0000313" key="2">
    <source>
        <dbReference type="EMBL" id="GIF74416.1"/>
    </source>
</evidence>
<dbReference type="PANTHER" id="PTHR43283">
    <property type="entry name" value="BETA-LACTAMASE-RELATED"/>
    <property type="match status" value="1"/>
</dbReference>
<name>A0ABQ4CSZ5_9ACTN</name>
<dbReference type="EMBL" id="BONE01000031">
    <property type="protein sequence ID" value="GIF74416.1"/>
    <property type="molecule type" value="Genomic_DNA"/>
</dbReference>
<protein>
    <recommendedName>
        <fullName evidence="1">Beta-lactamase-related domain-containing protein</fullName>
    </recommendedName>
</protein>